<feature type="region of interest" description="Disordered" evidence="1">
    <location>
        <begin position="1"/>
        <end position="22"/>
    </location>
</feature>
<comment type="caution">
    <text evidence="2">The sequence shown here is derived from an EMBL/GenBank/DDBJ whole genome shotgun (WGS) entry which is preliminary data.</text>
</comment>
<gene>
    <name evidence="2" type="ORF">ANN_05870</name>
</gene>
<dbReference type="Proteomes" id="UP001148838">
    <property type="component" value="Unassembled WGS sequence"/>
</dbReference>
<evidence type="ECO:0000313" key="2">
    <source>
        <dbReference type="EMBL" id="KAJ4444081.1"/>
    </source>
</evidence>
<protein>
    <submittedName>
        <fullName evidence="2">Uncharacterized protein</fullName>
    </submittedName>
</protein>
<evidence type="ECO:0000313" key="3">
    <source>
        <dbReference type="Proteomes" id="UP001148838"/>
    </source>
</evidence>
<accession>A0ABQ8TDA4</accession>
<reference evidence="2 3" key="1">
    <citation type="journal article" date="2022" name="Allergy">
        <title>Genome assembly and annotation of Periplaneta americana reveal a comprehensive cockroach allergen profile.</title>
        <authorList>
            <person name="Wang L."/>
            <person name="Xiong Q."/>
            <person name="Saelim N."/>
            <person name="Wang L."/>
            <person name="Nong W."/>
            <person name="Wan A.T."/>
            <person name="Shi M."/>
            <person name="Liu X."/>
            <person name="Cao Q."/>
            <person name="Hui J.H.L."/>
            <person name="Sookrung N."/>
            <person name="Leung T.F."/>
            <person name="Tungtrongchitr A."/>
            <person name="Tsui S.K.W."/>
        </authorList>
    </citation>
    <scope>NUCLEOTIDE SEQUENCE [LARGE SCALE GENOMIC DNA]</scope>
    <source>
        <strain evidence="2">PWHHKU_190912</strain>
    </source>
</reference>
<name>A0ABQ8TDA4_PERAM</name>
<evidence type="ECO:0000256" key="1">
    <source>
        <dbReference type="SAM" id="MobiDB-lite"/>
    </source>
</evidence>
<dbReference type="EMBL" id="JAJSOF020000011">
    <property type="protein sequence ID" value="KAJ4444081.1"/>
    <property type="molecule type" value="Genomic_DNA"/>
</dbReference>
<organism evidence="2 3">
    <name type="scientific">Periplaneta americana</name>
    <name type="common">American cockroach</name>
    <name type="synonym">Blatta americana</name>
    <dbReference type="NCBI Taxonomy" id="6978"/>
    <lineage>
        <taxon>Eukaryota</taxon>
        <taxon>Metazoa</taxon>
        <taxon>Ecdysozoa</taxon>
        <taxon>Arthropoda</taxon>
        <taxon>Hexapoda</taxon>
        <taxon>Insecta</taxon>
        <taxon>Pterygota</taxon>
        <taxon>Neoptera</taxon>
        <taxon>Polyneoptera</taxon>
        <taxon>Dictyoptera</taxon>
        <taxon>Blattodea</taxon>
        <taxon>Blattoidea</taxon>
        <taxon>Blattidae</taxon>
        <taxon>Blattinae</taxon>
        <taxon>Periplaneta</taxon>
    </lineage>
</organism>
<sequence>MAGLCEGGNEPPGSLKANDKKKNSTEYVFRNSSHFCHYWHYRTYRPTVTKSSRYGRQTNLLSPSGNGTLAR</sequence>
<keyword evidence="3" id="KW-1185">Reference proteome</keyword>
<proteinExistence type="predicted"/>